<organism evidence="1 2">
    <name type="scientific">Allomyces macrogynus (strain ATCC 38327)</name>
    <name type="common">Allomyces javanicus var. macrogynus</name>
    <dbReference type="NCBI Taxonomy" id="578462"/>
    <lineage>
        <taxon>Eukaryota</taxon>
        <taxon>Fungi</taxon>
        <taxon>Fungi incertae sedis</taxon>
        <taxon>Blastocladiomycota</taxon>
        <taxon>Blastocladiomycetes</taxon>
        <taxon>Blastocladiales</taxon>
        <taxon>Blastocladiaceae</taxon>
        <taxon>Allomyces</taxon>
    </lineage>
</organism>
<dbReference type="VEuPathDB" id="FungiDB:AMAG_08306"/>
<dbReference type="Proteomes" id="UP000054350">
    <property type="component" value="Unassembled WGS sequence"/>
</dbReference>
<dbReference type="AlphaFoldDB" id="A0A0L0SL77"/>
<dbReference type="STRING" id="578462.A0A0L0SL77"/>
<evidence type="ECO:0000313" key="2">
    <source>
        <dbReference type="Proteomes" id="UP000054350"/>
    </source>
</evidence>
<dbReference type="OrthoDB" id="494673at2759"/>
<reference evidence="1 2" key="1">
    <citation type="submission" date="2009-11" db="EMBL/GenBank/DDBJ databases">
        <title>Annotation of Allomyces macrogynus ATCC 38327.</title>
        <authorList>
            <consortium name="The Broad Institute Genome Sequencing Platform"/>
            <person name="Russ C."/>
            <person name="Cuomo C."/>
            <person name="Burger G."/>
            <person name="Gray M.W."/>
            <person name="Holland P.W.H."/>
            <person name="King N."/>
            <person name="Lang F.B.F."/>
            <person name="Roger A.J."/>
            <person name="Ruiz-Trillo I."/>
            <person name="Young S.K."/>
            <person name="Zeng Q."/>
            <person name="Gargeya S."/>
            <person name="Fitzgerald M."/>
            <person name="Haas B."/>
            <person name="Abouelleil A."/>
            <person name="Alvarado L."/>
            <person name="Arachchi H.M."/>
            <person name="Berlin A."/>
            <person name="Chapman S.B."/>
            <person name="Gearin G."/>
            <person name="Goldberg J."/>
            <person name="Griggs A."/>
            <person name="Gujja S."/>
            <person name="Hansen M."/>
            <person name="Heiman D."/>
            <person name="Howarth C."/>
            <person name="Larimer J."/>
            <person name="Lui A."/>
            <person name="MacDonald P.J.P."/>
            <person name="McCowen C."/>
            <person name="Montmayeur A."/>
            <person name="Murphy C."/>
            <person name="Neiman D."/>
            <person name="Pearson M."/>
            <person name="Priest M."/>
            <person name="Roberts A."/>
            <person name="Saif S."/>
            <person name="Shea T."/>
            <person name="Sisk P."/>
            <person name="Stolte C."/>
            <person name="Sykes S."/>
            <person name="Wortman J."/>
            <person name="Nusbaum C."/>
            <person name="Birren B."/>
        </authorList>
    </citation>
    <scope>NUCLEOTIDE SEQUENCE [LARGE SCALE GENOMIC DNA]</scope>
    <source>
        <strain evidence="1 2">ATCC 38327</strain>
    </source>
</reference>
<name>A0A0L0SL77_ALLM3</name>
<evidence type="ECO:0000313" key="1">
    <source>
        <dbReference type="EMBL" id="KNE63144.1"/>
    </source>
</evidence>
<sequence>MMDSTGTPIRAYALSNITRDEEQAIAREFKGVPVVVWPANIAGDIFTVRDVLNAAGITSLDAPSVSPSAYPGETLRHSAVVVIVMIEYANELFHPRFIRCAEAKQVSMAQFPGNGTAPILQQWSRHGIRIKFVQTGKVGDFELIAALTSLLHPART</sequence>
<proteinExistence type="predicted"/>
<keyword evidence="2" id="KW-1185">Reference proteome</keyword>
<dbReference type="EMBL" id="GG745341">
    <property type="protein sequence ID" value="KNE63144.1"/>
    <property type="molecule type" value="Genomic_DNA"/>
</dbReference>
<accession>A0A0L0SL77</accession>
<protein>
    <submittedName>
        <fullName evidence="1">Uncharacterized protein</fullName>
    </submittedName>
</protein>
<reference evidence="2" key="2">
    <citation type="submission" date="2009-11" db="EMBL/GenBank/DDBJ databases">
        <title>The Genome Sequence of Allomyces macrogynus strain ATCC 38327.</title>
        <authorList>
            <consortium name="The Broad Institute Genome Sequencing Platform"/>
            <person name="Russ C."/>
            <person name="Cuomo C."/>
            <person name="Shea T."/>
            <person name="Young S.K."/>
            <person name="Zeng Q."/>
            <person name="Koehrsen M."/>
            <person name="Haas B."/>
            <person name="Borodovsky M."/>
            <person name="Guigo R."/>
            <person name="Alvarado L."/>
            <person name="Berlin A."/>
            <person name="Borenstein D."/>
            <person name="Chen Z."/>
            <person name="Engels R."/>
            <person name="Freedman E."/>
            <person name="Gellesch M."/>
            <person name="Goldberg J."/>
            <person name="Griggs A."/>
            <person name="Gujja S."/>
            <person name="Heiman D."/>
            <person name="Hepburn T."/>
            <person name="Howarth C."/>
            <person name="Jen D."/>
            <person name="Larson L."/>
            <person name="Lewis B."/>
            <person name="Mehta T."/>
            <person name="Park D."/>
            <person name="Pearson M."/>
            <person name="Roberts A."/>
            <person name="Saif S."/>
            <person name="Shenoy N."/>
            <person name="Sisk P."/>
            <person name="Stolte C."/>
            <person name="Sykes S."/>
            <person name="Walk T."/>
            <person name="White J."/>
            <person name="Yandava C."/>
            <person name="Burger G."/>
            <person name="Gray M.W."/>
            <person name="Holland P.W.H."/>
            <person name="King N."/>
            <person name="Lang F.B.F."/>
            <person name="Roger A.J."/>
            <person name="Ruiz-Trillo I."/>
            <person name="Lander E."/>
            <person name="Nusbaum C."/>
        </authorList>
    </citation>
    <scope>NUCLEOTIDE SEQUENCE [LARGE SCALE GENOMIC DNA]</scope>
    <source>
        <strain evidence="2">ATCC 38327</strain>
    </source>
</reference>
<gene>
    <name evidence="1" type="ORF">AMAG_08306</name>
</gene>